<dbReference type="PANTHER" id="PTHR31219:SF2">
    <property type="entry name" value="RNA LIGASE 1"/>
    <property type="match status" value="1"/>
</dbReference>
<keyword evidence="6" id="KW-0692">RNA repair</keyword>
<dbReference type="CTD" id="91298"/>
<reference evidence="13" key="1">
    <citation type="submission" date="2025-08" db="UniProtKB">
        <authorList>
            <consortium name="RefSeq"/>
        </authorList>
    </citation>
    <scope>IDENTIFICATION</scope>
</reference>
<keyword evidence="5" id="KW-0547">Nucleotide-binding</keyword>
<gene>
    <name evidence="13" type="primary">C9H12orf29</name>
</gene>
<comment type="cofactor">
    <cofactor evidence="1">
        <name>Mn(2+)</name>
        <dbReference type="ChEBI" id="CHEBI:29035"/>
    </cofactor>
</comment>
<proteinExistence type="predicted"/>
<dbReference type="InParanoid" id="A0A6P7YSI0"/>
<dbReference type="GO" id="GO:0005524">
    <property type="term" value="F:ATP binding"/>
    <property type="evidence" value="ECO:0007669"/>
    <property type="project" value="UniProtKB-KW"/>
</dbReference>
<dbReference type="FunCoup" id="A0A6P7YSI0">
    <property type="interactions" value="598"/>
</dbReference>
<comment type="cofactor">
    <cofactor evidence="2">
        <name>Mg(2+)</name>
        <dbReference type="ChEBI" id="CHEBI:18420"/>
    </cofactor>
</comment>
<dbReference type="OrthoDB" id="6021187at2759"/>
<evidence type="ECO:0000256" key="6">
    <source>
        <dbReference type="ARBA" id="ARBA00022800"/>
    </source>
</evidence>
<dbReference type="GO" id="GO:0003972">
    <property type="term" value="F:RNA ligase (ATP) activity"/>
    <property type="evidence" value="ECO:0007669"/>
    <property type="project" value="UniProtKB-EC"/>
</dbReference>
<evidence type="ECO:0000313" key="13">
    <source>
        <dbReference type="RefSeq" id="XP_030070152.1"/>
    </source>
</evidence>
<evidence type="ECO:0000256" key="8">
    <source>
        <dbReference type="ARBA" id="ARBA00034038"/>
    </source>
</evidence>
<dbReference type="GeneID" id="115477426"/>
<evidence type="ECO:0000256" key="5">
    <source>
        <dbReference type="ARBA" id="ARBA00022741"/>
    </source>
</evidence>
<comment type="catalytic activity">
    <reaction evidence="8">
        <text>ATP + (ribonucleotide)n-3'-hydroxyl + 5'-phospho-(ribonucleotide)m = (ribonucleotide)n+m + AMP + diphosphate.</text>
        <dbReference type="EC" id="6.5.1.3"/>
    </reaction>
</comment>
<evidence type="ECO:0000256" key="3">
    <source>
        <dbReference type="ARBA" id="ARBA00012724"/>
    </source>
</evidence>
<dbReference type="InterPro" id="IPR041211">
    <property type="entry name" value="RLIG1"/>
</dbReference>
<keyword evidence="7" id="KW-0067">ATP-binding</keyword>
<evidence type="ECO:0000256" key="1">
    <source>
        <dbReference type="ARBA" id="ARBA00001936"/>
    </source>
</evidence>
<keyword evidence="4" id="KW-0436">Ligase</keyword>
<evidence type="ECO:0000256" key="9">
    <source>
        <dbReference type="ARBA" id="ARBA00035168"/>
    </source>
</evidence>
<evidence type="ECO:0000256" key="11">
    <source>
        <dbReference type="ARBA" id="ARBA00045151"/>
    </source>
</evidence>
<evidence type="ECO:0000256" key="7">
    <source>
        <dbReference type="ARBA" id="ARBA00022840"/>
    </source>
</evidence>
<evidence type="ECO:0000313" key="12">
    <source>
        <dbReference type="Proteomes" id="UP000515156"/>
    </source>
</evidence>
<sequence>MERLGSVQQKVACLFVTQVTEEPSWKREQQPFRVLASETINPKALAAGVHSAIPTEKVDGTCCYVTTFKGKPYLWARLDRKPTKLAEKRFKKFLYAKEDSKEFIWNIEEDFKQVPDCWIPAKKINQANGNPLPDENGHIPGWVPVEKGSKHYCWHLSVVNYEVEVALVLRPCPEDSGVLEITEVPLSDLLEQTLELIGTNINANPYGLGSKKHPVHLLVAHGSFQIKKPPHLKYNDLVLWFESSQRGKVEGIVWHCNNGFLIKLHRHHLGLSWPIPDPYLISQPVIINVNLTKYEHDFDSKSLFSHFSKMKSQTYEGLKHVKIEERTEEKVNK</sequence>
<dbReference type="Pfam" id="PF17720">
    <property type="entry name" value="RLIG1"/>
    <property type="match status" value="1"/>
</dbReference>
<accession>A0A6P7YSI0</accession>
<organism evidence="12 13">
    <name type="scientific">Microcaecilia unicolor</name>
    <dbReference type="NCBI Taxonomy" id="1415580"/>
    <lineage>
        <taxon>Eukaryota</taxon>
        <taxon>Metazoa</taxon>
        <taxon>Chordata</taxon>
        <taxon>Craniata</taxon>
        <taxon>Vertebrata</taxon>
        <taxon>Euteleostomi</taxon>
        <taxon>Amphibia</taxon>
        <taxon>Gymnophiona</taxon>
        <taxon>Siphonopidae</taxon>
        <taxon>Microcaecilia</taxon>
    </lineage>
</organism>
<keyword evidence="12" id="KW-1185">Reference proteome</keyword>
<evidence type="ECO:0000256" key="10">
    <source>
        <dbReference type="ARBA" id="ARBA00035432"/>
    </source>
</evidence>
<dbReference type="AlphaFoldDB" id="A0A6P7YSI0"/>
<dbReference type="PANTHER" id="PTHR31219">
    <property type="entry name" value="CHROMOSOME 28 C12ORF29 HOMOLOG"/>
    <property type="match status" value="1"/>
</dbReference>
<evidence type="ECO:0000256" key="2">
    <source>
        <dbReference type="ARBA" id="ARBA00001946"/>
    </source>
</evidence>
<dbReference type="GO" id="GO:0000302">
    <property type="term" value="P:response to reactive oxygen species"/>
    <property type="evidence" value="ECO:0007669"/>
    <property type="project" value="InterPro"/>
</dbReference>
<dbReference type="EC" id="6.5.1.3" evidence="3"/>
<evidence type="ECO:0000256" key="4">
    <source>
        <dbReference type="ARBA" id="ARBA00022598"/>
    </source>
</evidence>
<dbReference type="GO" id="GO:0042245">
    <property type="term" value="P:RNA repair"/>
    <property type="evidence" value="ECO:0007669"/>
    <property type="project" value="UniProtKB-KW"/>
</dbReference>
<name>A0A6P7YSI0_9AMPH</name>
<dbReference type="RefSeq" id="XP_030070152.1">
    <property type="nucleotide sequence ID" value="XM_030214292.1"/>
</dbReference>
<protein>
    <recommendedName>
        <fullName evidence="9">RNA ligase 1</fullName>
        <ecNumber evidence="3">6.5.1.3</ecNumber>
    </recommendedName>
    <alternativeName>
        <fullName evidence="10">RNA ligase</fullName>
    </alternativeName>
</protein>
<dbReference type="Proteomes" id="UP000515156">
    <property type="component" value="Chromosome 9"/>
</dbReference>
<dbReference type="KEGG" id="muo:115477426"/>
<comment type="function">
    <text evidence="11">Functions as an RNA ligase, in vitro. The ligation reaction entails three nucleotidyl transfer steps. In the first step, the RNA ligase reacts with ATP in the absence of nucleic acid to form a covalent ligase-AMP intermediate and release pyrophosphate. In step 2, the ligase-AMP binds to the nucleic acid and transfers the adenylate to the 5'-PO4 terminus to form an adenylylated intermediate. In step 3, the RNA ligase directs the attack of the 3'-OH on the 5'-phosphoanhydride linkage, resulting in a repaired 3'-5' phosphodiester and release of AMP. Exhibits selectivity for single-stranded RNA substrates and may not have nick-sealing activity on double-stranded DNA-RNA hybrids. May play a role in maintaining RNA integrity under stress conditions, for example in response to reactive oxygen species (ROS).</text>
</comment>